<feature type="non-terminal residue" evidence="1">
    <location>
        <position position="71"/>
    </location>
</feature>
<sequence length="71" mass="7651">HLQQPLKLPSSVATSSGRSQLLLLSSASIPTVVRGADHCSGGSFIVNPSNSDNRSVEERVREILARSRHDQ</sequence>
<gene>
    <name evidence="1" type="primary">ORF215261</name>
</gene>
<evidence type="ECO:0000313" key="1">
    <source>
        <dbReference type="EMBL" id="CEK97268.1"/>
    </source>
</evidence>
<feature type="non-terminal residue" evidence="1">
    <location>
        <position position="1"/>
    </location>
</feature>
<dbReference type="EMBL" id="HACG01050403">
    <property type="protein sequence ID" value="CEK97268.1"/>
    <property type="molecule type" value="Transcribed_RNA"/>
</dbReference>
<reference evidence="1" key="1">
    <citation type="submission" date="2014-12" db="EMBL/GenBank/DDBJ databases">
        <title>Insight into the proteome of Arion vulgaris.</title>
        <authorList>
            <person name="Aradska J."/>
            <person name="Bulat T."/>
            <person name="Smidak R."/>
            <person name="Sarate P."/>
            <person name="Gangsoo J."/>
            <person name="Sialana F."/>
            <person name="Bilban M."/>
            <person name="Lubec G."/>
        </authorList>
    </citation>
    <scope>NUCLEOTIDE SEQUENCE</scope>
    <source>
        <tissue evidence="1">Skin</tissue>
    </source>
</reference>
<organism evidence="1">
    <name type="scientific">Arion vulgaris</name>
    <dbReference type="NCBI Taxonomy" id="1028688"/>
    <lineage>
        <taxon>Eukaryota</taxon>
        <taxon>Metazoa</taxon>
        <taxon>Spiralia</taxon>
        <taxon>Lophotrochozoa</taxon>
        <taxon>Mollusca</taxon>
        <taxon>Gastropoda</taxon>
        <taxon>Heterobranchia</taxon>
        <taxon>Euthyneura</taxon>
        <taxon>Panpulmonata</taxon>
        <taxon>Eupulmonata</taxon>
        <taxon>Stylommatophora</taxon>
        <taxon>Helicina</taxon>
        <taxon>Arionoidea</taxon>
        <taxon>Arionidae</taxon>
        <taxon>Arion</taxon>
    </lineage>
</organism>
<name>A0A0B7BW79_9EUPU</name>
<dbReference type="AlphaFoldDB" id="A0A0B7BW79"/>
<protein>
    <submittedName>
        <fullName evidence="1">Uncharacterized protein</fullName>
    </submittedName>
</protein>
<accession>A0A0B7BW79</accession>
<proteinExistence type="predicted"/>